<proteinExistence type="inferred from homology"/>
<reference evidence="9" key="1">
    <citation type="journal article" date="2014" name="Front. Microbiol.">
        <title>High frequency of phylogenetically diverse reductive dehalogenase-homologous genes in deep subseafloor sedimentary metagenomes.</title>
        <authorList>
            <person name="Kawai M."/>
            <person name="Futagami T."/>
            <person name="Toyoda A."/>
            <person name="Takaki Y."/>
            <person name="Nishi S."/>
            <person name="Hori S."/>
            <person name="Arai W."/>
            <person name="Tsubouchi T."/>
            <person name="Morono Y."/>
            <person name="Uchiyama I."/>
            <person name="Ito T."/>
            <person name="Fujiyama A."/>
            <person name="Inagaki F."/>
            <person name="Takami H."/>
        </authorList>
    </citation>
    <scope>NUCLEOTIDE SEQUENCE</scope>
    <source>
        <strain evidence="9">Expedition CK06-06</strain>
    </source>
</reference>
<dbReference type="Pfam" id="PF00482">
    <property type="entry name" value="T2SSF"/>
    <property type="match status" value="1"/>
</dbReference>
<evidence type="ECO:0000256" key="2">
    <source>
        <dbReference type="ARBA" id="ARBA00005745"/>
    </source>
</evidence>
<accession>X1FBL5</accession>
<evidence type="ECO:0000256" key="5">
    <source>
        <dbReference type="ARBA" id="ARBA00022989"/>
    </source>
</evidence>
<dbReference type="EMBL" id="BARU01008580">
    <property type="protein sequence ID" value="GAH43006.1"/>
    <property type="molecule type" value="Genomic_DNA"/>
</dbReference>
<dbReference type="InterPro" id="IPR003004">
    <property type="entry name" value="GspF/PilC"/>
</dbReference>
<sequence length="101" mass="10717">MKKAIQQSRERILAGADIATPLRDSGVIDPAIAHMVAVGEKSGELERMLKDISENLEASTDIVIERLGAAVEPLIIIIMAAIIGVIAYATILPILEVSAGR</sequence>
<keyword evidence="4 7" id="KW-0812">Transmembrane</keyword>
<feature type="domain" description="Type II secretion system protein GspF" evidence="8">
    <location>
        <begin position="1"/>
        <end position="93"/>
    </location>
</feature>
<keyword evidence="3" id="KW-1003">Cell membrane</keyword>
<name>X1FBL5_9ZZZZ</name>
<dbReference type="AlphaFoldDB" id="X1FBL5"/>
<evidence type="ECO:0000259" key="8">
    <source>
        <dbReference type="Pfam" id="PF00482"/>
    </source>
</evidence>
<dbReference type="InterPro" id="IPR018076">
    <property type="entry name" value="T2SS_GspF_dom"/>
</dbReference>
<protein>
    <recommendedName>
        <fullName evidence="8">Type II secretion system protein GspF domain-containing protein</fullName>
    </recommendedName>
</protein>
<gene>
    <name evidence="9" type="ORF">S03H2_16748</name>
</gene>
<dbReference type="InterPro" id="IPR042094">
    <property type="entry name" value="T2SS_GspF_sf"/>
</dbReference>
<evidence type="ECO:0000256" key="7">
    <source>
        <dbReference type="SAM" id="Phobius"/>
    </source>
</evidence>
<evidence type="ECO:0000256" key="4">
    <source>
        <dbReference type="ARBA" id="ARBA00022692"/>
    </source>
</evidence>
<evidence type="ECO:0000313" key="9">
    <source>
        <dbReference type="EMBL" id="GAH43006.1"/>
    </source>
</evidence>
<keyword evidence="6 7" id="KW-0472">Membrane</keyword>
<keyword evidence="5 7" id="KW-1133">Transmembrane helix</keyword>
<evidence type="ECO:0000256" key="3">
    <source>
        <dbReference type="ARBA" id="ARBA00022475"/>
    </source>
</evidence>
<evidence type="ECO:0000256" key="1">
    <source>
        <dbReference type="ARBA" id="ARBA00004651"/>
    </source>
</evidence>
<dbReference type="Gene3D" id="1.20.81.30">
    <property type="entry name" value="Type II secretion system (T2SS), domain F"/>
    <property type="match status" value="1"/>
</dbReference>
<dbReference type="PANTHER" id="PTHR30012:SF0">
    <property type="entry name" value="TYPE II SECRETION SYSTEM PROTEIN F-RELATED"/>
    <property type="match status" value="1"/>
</dbReference>
<dbReference type="GO" id="GO:0005886">
    <property type="term" value="C:plasma membrane"/>
    <property type="evidence" value="ECO:0007669"/>
    <property type="project" value="UniProtKB-SubCell"/>
</dbReference>
<evidence type="ECO:0000256" key="6">
    <source>
        <dbReference type="ARBA" id="ARBA00023136"/>
    </source>
</evidence>
<organism evidence="9">
    <name type="scientific">marine sediment metagenome</name>
    <dbReference type="NCBI Taxonomy" id="412755"/>
    <lineage>
        <taxon>unclassified sequences</taxon>
        <taxon>metagenomes</taxon>
        <taxon>ecological metagenomes</taxon>
    </lineage>
</organism>
<feature type="transmembrane region" description="Helical" evidence="7">
    <location>
        <begin position="74"/>
        <end position="95"/>
    </location>
</feature>
<comment type="caution">
    <text evidence="9">The sequence shown here is derived from an EMBL/GenBank/DDBJ whole genome shotgun (WGS) entry which is preliminary data.</text>
</comment>
<dbReference type="PANTHER" id="PTHR30012">
    <property type="entry name" value="GENERAL SECRETION PATHWAY PROTEIN"/>
    <property type="match status" value="1"/>
</dbReference>
<comment type="subcellular location">
    <subcellularLocation>
        <location evidence="1">Cell membrane</location>
        <topology evidence="1">Multi-pass membrane protein</topology>
    </subcellularLocation>
</comment>
<comment type="similarity">
    <text evidence="2">Belongs to the GSP F family.</text>
</comment>